<accession>A0A444JB00</accession>
<name>A0A444JB00_9BACT</name>
<keyword evidence="1" id="KW-1133">Transmembrane helix</keyword>
<proteinExistence type="predicted"/>
<dbReference type="EMBL" id="MTKS01000357">
    <property type="protein sequence ID" value="RWX50244.1"/>
    <property type="molecule type" value="Genomic_DNA"/>
</dbReference>
<organism evidence="2 3">
    <name type="scientific">Candidatus Electrothrix marina</name>
    <dbReference type="NCBI Taxonomy" id="1859130"/>
    <lineage>
        <taxon>Bacteria</taxon>
        <taxon>Pseudomonadati</taxon>
        <taxon>Thermodesulfobacteriota</taxon>
        <taxon>Desulfobulbia</taxon>
        <taxon>Desulfobulbales</taxon>
        <taxon>Desulfobulbaceae</taxon>
        <taxon>Candidatus Electrothrix</taxon>
    </lineage>
</organism>
<keyword evidence="1" id="KW-0472">Membrane</keyword>
<gene>
    <name evidence="2" type="ORF">VU01_13572</name>
</gene>
<comment type="caution">
    <text evidence="2">The sequence shown here is derived from an EMBL/GenBank/DDBJ whole genome shotgun (WGS) entry which is preliminary data.</text>
</comment>
<evidence type="ECO:0000313" key="3">
    <source>
        <dbReference type="Proteomes" id="UP000288892"/>
    </source>
</evidence>
<keyword evidence="3" id="KW-1185">Reference proteome</keyword>
<keyword evidence="1" id="KW-0812">Transmembrane</keyword>
<feature type="transmembrane region" description="Helical" evidence="1">
    <location>
        <begin position="36"/>
        <end position="55"/>
    </location>
</feature>
<dbReference type="AlphaFoldDB" id="A0A444JB00"/>
<sequence>MNMMHTGKSEPSTALQQSEEAAFIICESGLFLSGRVIFPVIFLHVLETICSVFGVKRQATHTPLRYCLLFDIKVVKSASILAISLR</sequence>
<protein>
    <submittedName>
        <fullName evidence="2">Uncharacterized protein</fullName>
    </submittedName>
</protein>
<evidence type="ECO:0000256" key="1">
    <source>
        <dbReference type="SAM" id="Phobius"/>
    </source>
</evidence>
<reference evidence="2 3" key="1">
    <citation type="submission" date="2017-01" db="EMBL/GenBank/DDBJ databases">
        <title>The cable genome- insights into the physiology and evolution of filamentous bacteria capable of sulfide oxidation via long distance electron transfer.</title>
        <authorList>
            <person name="Schreiber L."/>
            <person name="Bjerg J.T."/>
            <person name="Boggild A."/>
            <person name="Van De Vossenberg J."/>
            <person name="Meysman F."/>
            <person name="Nielsen L.P."/>
            <person name="Schramm A."/>
            <person name="Kjeldsen K.U."/>
        </authorList>
    </citation>
    <scope>NUCLEOTIDE SEQUENCE [LARGE SCALE GENOMIC DNA]</scope>
    <source>
        <strain evidence="2">A5</strain>
    </source>
</reference>
<evidence type="ECO:0000313" key="2">
    <source>
        <dbReference type="EMBL" id="RWX50244.1"/>
    </source>
</evidence>
<dbReference type="Proteomes" id="UP000288892">
    <property type="component" value="Unassembled WGS sequence"/>
</dbReference>